<keyword evidence="4" id="KW-0255">Endonuclease</keyword>
<dbReference type="Pfam" id="PF00665">
    <property type="entry name" value="rve"/>
    <property type="match status" value="1"/>
</dbReference>
<protein>
    <recommendedName>
        <fullName evidence="7">Integrase catalytic domain-containing protein</fullName>
    </recommendedName>
</protein>
<dbReference type="Pfam" id="PF17917">
    <property type="entry name" value="RT_RNaseH"/>
    <property type="match status" value="1"/>
</dbReference>
<feature type="domain" description="Integrase catalytic" evidence="7">
    <location>
        <begin position="287"/>
        <end position="445"/>
    </location>
</feature>
<evidence type="ECO:0000256" key="4">
    <source>
        <dbReference type="ARBA" id="ARBA00022759"/>
    </source>
</evidence>
<dbReference type="AlphaFoldDB" id="A0A821W9R7"/>
<dbReference type="InterPro" id="IPR041373">
    <property type="entry name" value="RT_RNaseH"/>
</dbReference>
<name>A0A821W9R7_9BILA</name>
<dbReference type="PROSITE" id="PS50994">
    <property type="entry name" value="INTEGRASE"/>
    <property type="match status" value="1"/>
</dbReference>
<dbReference type="Proteomes" id="UP000663838">
    <property type="component" value="Unassembled WGS sequence"/>
</dbReference>
<dbReference type="InterPro" id="IPR041588">
    <property type="entry name" value="Integrase_H2C2"/>
</dbReference>
<dbReference type="CDD" id="cd09274">
    <property type="entry name" value="RNase_HI_RT_Ty3"/>
    <property type="match status" value="1"/>
</dbReference>
<dbReference type="PANTHER" id="PTHR37984">
    <property type="entry name" value="PROTEIN CBG26694"/>
    <property type="match status" value="1"/>
</dbReference>
<proteinExistence type="predicted"/>
<dbReference type="InterPro" id="IPR050951">
    <property type="entry name" value="Retrovirus_Pol_polyprotein"/>
</dbReference>
<sequence length="588" mass="67832">MDDDGISREHVIAYASRTLSTSERKYSPTERECLAVVYECNYYRPYLEGTRFTAVTDHKALQWLHSTKDLNSRLARWAIQIAAYDIDIQHRPGRENGPPDALSRYPTNVTINNDDDDEFSMISTLTSDVVNNNIIDHFFLTSTDPAQWKDSSLLQLLNYLQNQITPTVENLDKFYTLARLYRVIDGSLYRIFLTRCSSDNQQPITSSSSQRLLLVIPSAEVLQIMQLAHDHATAAHLGRRKTLSRLISRFYWPHMRRDVANYVRTCILCQQYKPTNQKSAGLMKPVIVSEPWHTVDIDITGPFTKTRRGNNFILVVVDYFTKWVELFPLQSIKAATIAQVFLDEVICRFGFPIRVISDNGVQFLSKVFTQLCDLLGIHHQRTPLYHPQSNLSERVNRTLKPLLASLAHNDSKSWDLKLSQIAFALHTAPSESTENTPAFLMFDRHPRQSLDLLLSSPPVIDQLPSSHELSTYRKRLLEELLPAYKIARELLGISHERQTRNYNIHRRPLEFELGDLVWVTSLSGIAMDRWRGGKMQPRREGPYKIMTKLSSVTYELEHTISHRRLSPIHIERLTPYYSFTAMNVVNDQ</sequence>
<dbReference type="GO" id="GO:0003676">
    <property type="term" value="F:nucleic acid binding"/>
    <property type="evidence" value="ECO:0007669"/>
    <property type="project" value="InterPro"/>
</dbReference>
<dbReference type="SUPFAM" id="SSF53098">
    <property type="entry name" value="Ribonuclease H-like"/>
    <property type="match status" value="1"/>
</dbReference>
<comment type="caution">
    <text evidence="8">The sequence shown here is derived from an EMBL/GenBank/DDBJ whole genome shotgun (WGS) entry which is preliminary data.</text>
</comment>
<dbReference type="Gene3D" id="3.30.420.10">
    <property type="entry name" value="Ribonuclease H-like superfamily/Ribonuclease H"/>
    <property type="match status" value="1"/>
</dbReference>
<keyword evidence="2" id="KW-0548">Nucleotidyltransferase</keyword>
<organism evidence="8 9">
    <name type="scientific">Rotaria socialis</name>
    <dbReference type="NCBI Taxonomy" id="392032"/>
    <lineage>
        <taxon>Eukaryota</taxon>
        <taxon>Metazoa</taxon>
        <taxon>Spiralia</taxon>
        <taxon>Gnathifera</taxon>
        <taxon>Rotifera</taxon>
        <taxon>Eurotatoria</taxon>
        <taxon>Bdelloidea</taxon>
        <taxon>Philodinida</taxon>
        <taxon>Philodinidae</taxon>
        <taxon>Rotaria</taxon>
    </lineage>
</organism>
<dbReference type="Pfam" id="PF17921">
    <property type="entry name" value="Integrase_H2C2"/>
    <property type="match status" value="1"/>
</dbReference>
<dbReference type="FunFam" id="3.30.420.10:FF:000032">
    <property type="entry name" value="Retrovirus-related Pol polyprotein from transposon 297-like Protein"/>
    <property type="match status" value="1"/>
</dbReference>
<dbReference type="FunFam" id="1.10.340.70:FF:000001">
    <property type="entry name" value="Retrovirus-related Pol polyprotein from transposon gypsy-like Protein"/>
    <property type="match status" value="1"/>
</dbReference>
<dbReference type="InterPro" id="IPR036397">
    <property type="entry name" value="RNaseH_sf"/>
</dbReference>
<dbReference type="EMBL" id="CAJOBS010007476">
    <property type="protein sequence ID" value="CAF4922254.1"/>
    <property type="molecule type" value="Genomic_DNA"/>
</dbReference>
<dbReference type="InterPro" id="IPR043502">
    <property type="entry name" value="DNA/RNA_pol_sf"/>
</dbReference>
<gene>
    <name evidence="8" type="ORF">TOA249_LOCUS32188</name>
</gene>
<evidence type="ECO:0000256" key="5">
    <source>
        <dbReference type="ARBA" id="ARBA00022801"/>
    </source>
</evidence>
<evidence type="ECO:0000256" key="2">
    <source>
        <dbReference type="ARBA" id="ARBA00022695"/>
    </source>
</evidence>
<dbReference type="SUPFAM" id="SSF56672">
    <property type="entry name" value="DNA/RNA polymerases"/>
    <property type="match status" value="1"/>
</dbReference>
<dbReference type="InterPro" id="IPR012337">
    <property type="entry name" value="RNaseH-like_sf"/>
</dbReference>
<dbReference type="InterPro" id="IPR001584">
    <property type="entry name" value="Integrase_cat-core"/>
</dbReference>
<evidence type="ECO:0000313" key="9">
    <source>
        <dbReference type="Proteomes" id="UP000663838"/>
    </source>
</evidence>
<dbReference type="GO" id="GO:0004519">
    <property type="term" value="F:endonuclease activity"/>
    <property type="evidence" value="ECO:0007669"/>
    <property type="project" value="UniProtKB-KW"/>
</dbReference>
<evidence type="ECO:0000256" key="6">
    <source>
        <dbReference type="ARBA" id="ARBA00022918"/>
    </source>
</evidence>
<reference evidence="8" key="1">
    <citation type="submission" date="2021-02" db="EMBL/GenBank/DDBJ databases">
        <authorList>
            <person name="Nowell W R."/>
        </authorList>
    </citation>
    <scope>NUCLEOTIDE SEQUENCE</scope>
</reference>
<keyword evidence="3" id="KW-0540">Nuclease</keyword>
<accession>A0A821W9R7</accession>
<dbReference type="GO" id="GO:0016787">
    <property type="term" value="F:hydrolase activity"/>
    <property type="evidence" value="ECO:0007669"/>
    <property type="project" value="UniProtKB-KW"/>
</dbReference>
<dbReference type="GO" id="GO:0003964">
    <property type="term" value="F:RNA-directed DNA polymerase activity"/>
    <property type="evidence" value="ECO:0007669"/>
    <property type="project" value="UniProtKB-KW"/>
</dbReference>
<dbReference type="Gene3D" id="1.10.340.70">
    <property type="match status" value="1"/>
</dbReference>
<evidence type="ECO:0000256" key="1">
    <source>
        <dbReference type="ARBA" id="ARBA00022679"/>
    </source>
</evidence>
<dbReference type="GO" id="GO:0015074">
    <property type="term" value="P:DNA integration"/>
    <property type="evidence" value="ECO:0007669"/>
    <property type="project" value="InterPro"/>
</dbReference>
<evidence type="ECO:0000259" key="7">
    <source>
        <dbReference type="PROSITE" id="PS50994"/>
    </source>
</evidence>
<keyword evidence="5" id="KW-0378">Hydrolase</keyword>
<evidence type="ECO:0000313" key="8">
    <source>
        <dbReference type="EMBL" id="CAF4922254.1"/>
    </source>
</evidence>
<keyword evidence="1" id="KW-0808">Transferase</keyword>
<keyword evidence="6" id="KW-0695">RNA-directed DNA polymerase</keyword>
<dbReference type="PANTHER" id="PTHR37984:SF15">
    <property type="entry name" value="INTEGRASE CATALYTIC DOMAIN-CONTAINING PROTEIN"/>
    <property type="match status" value="1"/>
</dbReference>
<evidence type="ECO:0000256" key="3">
    <source>
        <dbReference type="ARBA" id="ARBA00022722"/>
    </source>
</evidence>